<proteinExistence type="predicted"/>
<gene>
    <name evidence="2" type="ORF">SAMN05216337_10632</name>
</gene>
<sequence>MTCVQRAHCCPGKHLARQAENSKQHNEPTAAHIAPFYLALLIEHAKSTPSYAFLRFLQTSSAPYLAASIANSVRRQHGHDLHSPGGVRRSFAFGTWPSHALHQVRKQGCPSNRALSPEGRQQAGDSGHSPFRGPASGRSPRARISNLRLLNELDARPETVPGCQRSNCCAGFNVSRCVTLAPRPTWKSVSLTHIRCRMLASFRATATIARSMLDRVAIRSPPRARRSRSCRAAEGLQPSRRTPPEQRYRLA</sequence>
<name>A0A1G7MG70_9BRAD</name>
<accession>A0A1G7MG70</accession>
<reference evidence="2 3" key="1">
    <citation type="submission" date="2016-10" db="EMBL/GenBank/DDBJ databases">
        <authorList>
            <person name="de Groot N.N."/>
        </authorList>
    </citation>
    <scope>NUCLEOTIDE SEQUENCE [LARGE SCALE GENOMIC DNA]</scope>
    <source>
        <strain evidence="2 3">R5</strain>
    </source>
</reference>
<feature type="compositionally biased region" description="Basic and acidic residues" evidence="1">
    <location>
        <begin position="242"/>
        <end position="251"/>
    </location>
</feature>
<dbReference type="AlphaFoldDB" id="A0A1G7MG70"/>
<dbReference type="Proteomes" id="UP000199245">
    <property type="component" value="Unassembled WGS sequence"/>
</dbReference>
<organism evidence="2 3">
    <name type="scientific">Bradyrhizobium brasilense</name>
    <dbReference type="NCBI Taxonomy" id="1419277"/>
    <lineage>
        <taxon>Bacteria</taxon>
        <taxon>Pseudomonadati</taxon>
        <taxon>Pseudomonadota</taxon>
        <taxon>Alphaproteobacteria</taxon>
        <taxon>Hyphomicrobiales</taxon>
        <taxon>Nitrobacteraceae</taxon>
        <taxon>Bradyrhizobium</taxon>
    </lineage>
</organism>
<feature type="region of interest" description="Disordered" evidence="1">
    <location>
        <begin position="220"/>
        <end position="251"/>
    </location>
</feature>
<feature type="region of interest" description="Disordered" evidence="1">
    <location>
        <begin position="109"/>
        <end position="140"/>
    </location>
</feature>
<protein>
    <submittedName>
        <fullName evidence="2">Uncharacterized protein</fullName>
    </submittedName>
</protein>
<evidence type="ECO:0000313" key="3">
    <source>
        <dbReference type="Proteomes" id="UP000199245"/>
    </source>
</evidence>
<dbReference type="EMBL" id="FMZW01000063">
    <property type="protein sequence ID" value="SDF60129.1"/>
    <property type="molecule type" value="Genomic_DNA"/>
</dbReference>
<evidence type="ECO:0000313" key="2">
    <source>
        <dbReference type="EMBL" id="SDF60129.1"/>
    </source>
</evidence>
<evidence type="ECO:0000256" key="1">
    <source>
        <dbReference type="SAM" id="MobiDB-lite"/>
    </source>
</evidence>